<comment type="caution">
    <text evidence="2">The sequence shown here is derived from an EMBL/GenBank/DDBJ whole genome shotgun (WGS) entry which is preliminary data.</text>
</comment>
<dbReference type="InterPro" id="IPR000182">
    <property type="entry name" value="GNAT_dom"/>
</dbReference>
<reference evidence="3" key="1">
    <citation type="submission" date="2023-07" db="EMBL/GenBank/DDBJ databases">
        <title>Whole genome shotgun sequence of Streptomyces achromogenes subsp. rubradiris NBRC 14000.</title>
        <authorList>
            <person name="Komaki H."/>
            <person name="Tamura T."/>
        </authorList>
    </citation>
    <scope>NUCLEOTIDE SEQUENCE [LARGE SCALE GENOMIC DNA]</scope>
    <source>
        <strain evidence="3">NBRC 14000</strain>
    </source>
</reference>
<accession>A0ABQ3RM44</accession>
<sequence>MRPDDWHLTEDIDAFLARAGDFLRSRPDLHTMALTVTETLRADGPGAYAAEAPLFGYLEESGEVRAAFHRRTRGLLSPTVLTPEWADALAARLAGLGHVLPGVSAEQHTAAAFAEAWRRRAGATPALRTQRVRLYRLGTPAPPDPHAEGRARVAGERDHEHLVRWCRAFTADVGEDFPADDAGWPGTRFAAKRFTFWETPDGTPVSMAGATPMVAGHVRVDPVYTPAPLRGRGYAGAVTTAVGRAVLAAGARTVVLFADPANPTSTALYQRIGYDPVAEFTVYDFT</sequence>
<protein>
    <submittedName>
        <fullName evidence="2">N-acetyltransferase</fullName>
    </submittedName>
</protein>
<dbReference type="Gene3D" id="3.40.630.30">
    <property type="match status" value="1"/>
</dbReference>
<organism evidence="2 3">
    <name type="scientific">Streptomyces rubradiris</name>
    <name type="common">Streptomyces achromogenes subsp. rubradiris</name>
    <dbReference type="NCBI Taxonomy" id="285531"/>
    <lineage>
        <taxon>Bacteria</taxon>
        <taxon>Bacillati</taxon>
        <taxon>Actinomycetota</taxon>
        <taxon>Actinomycetes</taxon>
        <taxon>Kitasatosporales</taxon>
        <taxon>Streptomycetaceae</taxon>
        <taxon>Streptomyces</taxon>
    </lineage>
</organism>
<dbReference type="Pfam" id="PF08445">
    <property type="entry name" value="FR47"/>
    <property type="match status" value="1"/>
</dbReference>
<dbReference type="EMBL" id="BNEA01000015">
    <property type="protein sequence ID" value="GHI56931.1"/>
    <property type="molecule type" value="Genomic_DNA"/>
</dbReference>
<dbReference type="PROSITE" id="PS51186">
    <property type="entry name" value="GNAT"/>
    <property type="match status" value="1"/>
</dbReference>
<evidence type="ECO:0000259" key="1">
    <source>
        <dbReference type="PROSITE" id="PS51186"/>
    </source>
</evidence>
<proteinExistence type="predicted"/>
<dbReference type="InterPro" id="IPR013653">
    <property type="entry name" value="GCN5-like_dom"/>
</dbReference>
<name>A0ABQ3RM44_STRRR</name>
<keyword evidence="3" id="KW-1185">Reference proteome</keyword>
<evidence type="ECO:0000313" key="3">
    <source>
        <dbReference type="Proteomes" id="UP000646738"/>
    </source>
</evidence>
<gene>
    <name evidence="2" type="ORF">Srubr_67770</name>
</gene>
<evidence type="ECO:0000313" key="2">
    <source>
        <dbReference type="EMBL" id="GHI56931.1"/>
    </source>
</evidence>
<dbReference type="InterPro" id="IPR016181">
    <property type="entry name" value="Acyl_CoA_acyltransferase"/>
</dbReference>
<dbReference type="RefSeq" id="WP_189992598.1">
    <property type="nucleotide sequence ID" value="NZ_BNCB01000004.1"/>
</dbReference>
<dbReference type="SUPFAM" id="SSF55729">
    <property type="entry name" value="Acyl-CoA N-acyltransferases (Nat)"/>
    <property type="match status" value="1"/>
</dbReference>
<dbReference type="Proteomes" id="UP000646738">
    <property type="component" value="Unassembled WGS sequence"/>
</dbReference>
<feature type="domain" description="N-acetyltransferase" evidence="1">
    <location>
        <begin position="149"/>
        <end position="286"/>
    </location>
</feature>